<evidence type="ECO:0000313" key="1">
    <source>
        <dbReference type="EMBL" id="MBX26029.1"/>
    </source>
</evidence>
<dbReference type="EMBL" id="GGEC01045545">
    <property type="protein sequence ID" value="MBX26029.1"/>
    <property type="molecule type" value="Transcribed_RNA"/>
</dbReference>
<organism evidence="1">
    <name type="scientific">Rhizophora mucronata</name>
    <name type="common">Asiatic mangrove</name>
    <dbReference type="NCBI Taxonomy" id="61149"/>
    <lineage>
        <taxon>Eukaryota</taxon>
        <taxon>Viridiplantae</taxon>
        <taxon>Streptophyta</taxon>
        <taxon>Embryophyta</taxon>
        <taxon>Tracheophyta</taxon>
        <taxon>Spermatophyta</taxon>
        <taxon>Magnoliopsida</taxon>
        <taxon>eudicotyledons</taxon>
        <taxon>Gunneridae</taxon>
        <taxon>Pentapetalae</taxon>
        <taxon>rosids</taxon>
        <taxon>fabids</taxon>
        <taxon>Malpighiales</taxon>
        <taxon>Rhizophoraceae</taxon>
        <taxon>Rhizophora</taxon>
    </lineage>
</organism>
<name>A0A2P2M740_RHIMU</name>
<proteinExistence type="predicted"/>
<sequence length="51" mass="5823">MSWMYCLVMRTMSIMFNSVAVLCLQDLQYLTVIRMTMSQNSKIPGVSISSL</sequence>
<dbReference type="AlphaFoldDB" id="A0A2P2M740"/>
<accession>A0A2P2M740</accession>
<reference evidence="1" key="1">
    <citation type="submission" date="2018-02" db="EMBL/GenBank/DDBJ databases">
        <title>Rhizophora mucronata_Transcriptome.</title>
        <authorList>
            <person name="Meera S.P."/>
            <person name="Sreeshan A."/>
            <person name="Augustine A."/>
        </authorList>
    </citation>
    <scope>NUCLEOTIDE SEQUENCE</scope>
    <source>
        <tissue evidence="1">Leaf</tissue>
    </source>
</reference>
<protein>
    <submittedName>
        <fullName evidence="1">Bromodomain and WD repeat-containing protein 1 isoform X2</fullName>
    </submittedName>
</protein>